<evidence type="ECO:0000313" key="4">
    <source>
        <dbReference type="Proteomes" id="UP000249204"/>
    </source>
</evidence>
<accession>A0A2W6NCX9</accession>
<organism evidence="3 4">
    <name type="scientific">Paenibacillus silvae</name>
    <dbReference type="NCBI Taxonomy" id="1325358"/>
    <lineage>
        <taxon>Bacteria</taxon>
        <taxon>Bacillati</taxon>
        <taxon>Bacillota</taxon>
        <taxon>Bacilli</taxon>
        <taxon>Bacillales</taxon>
        <taxon>Paenibacillaceae</taxon>
        <taxon>Paenibacillus</taxon>
    </lineage>
</organism>
<dbReference type="PANTHER" id="PTHR48079:SF6">
    <property type="entry name" value="NAD(P)-BINDING DOMAIN-CONTAINING PROTEIN-RELATED"/>
    <property type="match status" value="1"/>
</dbReference>
<gene>
    <name evidence="3" type="ORF">DN757_20235</name>
</gene>
<dbReference type="GO" id="GO:0004029">
    <property type="term" value="F:aldehyde dehydrogenase (NAD+) activity"/>
    <property type="evidence" value="ECO:0007669"/>
    <property type="project" value="TreeGrafter"/>
</dbReference>
<dbReference type="SUPFAM" id="SSF51735">
    <property type="entry name" value="NAD(P)-binding Rossmann-fold domains"/>
    <property type="match status" value="1"/>
</dbReference>
<comment type="caution">
    <text evidence="3">The sequence shown here is derived from an EMBL/GenBank/DDBJ whole genome shotgun (WGS) entry which is preliminary data.</text>
</comment>
<dbReference type="InterPro" id="IPR029058">
    <property type="entry name" value="AB_hydrolase_fold"/>
</dbReference>
<dbReference type="SUPFAM" id="SSF53474">
    <property type="entry name" value="alpha/beta-Hydrolases"/>
    <property type="match status" value="1"/>
</dbReference>
<dbReference type="RefSeq" id="WP_111271993.1">
    <property type="nucleotide sequence ID" value="NZ_QKWW01000060.1"/>
</dbReference>
<dbReference type="InterPro" id="IPR000073">
    <property type="entry name" value="AB_hydrolase_1"/>
</dbReference>
<feature type="domain" description="AB hydrolase-1" evidence="2">
    <location>
        <begin position="390"/>
        <end position="633"/>
    </location>
</feature>
<evidence type="ECO:0000313" key="3">
    <source>
        <dbReference type="EMBL" id="PZT53842.1"/>
    </source>
</evidence>
<dbReference type="AlphaFoldDB" id="A0A2W6NCX9"/>
<evidence type="ECO:0000259" key="1">
    <source>
        <dbReference type="Pfam" id="PF07993"/>
    </source>
</evidence>
<proteinExistence type="predicted"/>
<dbReference type="InterPro" id="IPR051783">
    <property type="entry name" value="NAD(P)-dependent_oxidoreduct"/>
</dbReference>
<dbReference type="Pfam" id="PF12697">
    <property type="entry name" value="Abhydrolase_6"/>
    <property type="match status" value="1"/>
</dbReference>
<dbReference type="GO" id="GO:0005737">
    <property type="term" value="C:cytoplasm"/>
    <property type="evidence" value="ECO:0007669"/>
    <property type="project" value="TreeGrafter"/>
</dbReference>
<dbReference type="InterPro" id="IPR036291">
    <property type="entry name" value="NAD(P)-bd_dom_sf"/>
</dbReference>
<dbReference type="EMBL" id="QKWW01000060">
    <property type="protein sequence ID" value="PZT53842.1"/>
    <property type="molecule type" value="Genomic_DNA"/>
</dbReference>
<dbReference type="Proteomes" id="UP000249204">
    <property type="component" value="Unassembled WGS sequence"/>
</dbReference>
<dbReference type="Pfam" id="PF07993">
    <property type="entry name" value="NAD_binding_4"/>
    <property type="match status" value="1"/>
</dbReference>
<feature type="domain" description="Thioester reductase (TE)" evidence="1">
    <location>
        <begin position="14"/>
        <end position="243"/>
    </location>
</feature>
<protein>
    <submittedName>
        <fullName evidence="3">Nonribosomal peptide synthetase MxaA</fullName>
    </submittedName>
</protein>
<sequence>MNQTALAQTVLLMTGSTGFIGRETIKQLVEKTDIHMLLLVRSEERARTVLERYGVSSFERITFIVGDLSLTGLGLVQADRERIRKANVILHAGGTMDITLGRETANKIFMHGAREIAQLAKDIQDNGGLRHFIHVVGYMSPYGQGGEQQEQMKVKHADSQENAYEEMKFQADGFIRTHAQTHGYPLSVVNPSTVVGPRPTGETEQTGGIGLLIGAVQRGFMPVVPGGSSYWLPLVENDVVAETLVFLTQDETPLGGTYPLLARKEDSPNMKEMLNLITKQLDVPTPVGVLPLSWIQRLMKLGGSRISGIPAQSLAFITDRRFPVQETEILLKRMGRNWPDIREQLPFIIADLDYRLLPKHEMKAYPDHYTRSRLGNLAMLGWEGEGEPWVIVHGLLQSADDLLLLGSRLRELTGNPVWIVDLAGFGRSPVHQEQDAFNGQVNALVHALAEMPVPIKLVGHSVGAAVAAAALKRSGRTDIRLALLQPAADNGGDARLKQMLRLPRRVGRALLRSRSQQSWARMFREGSSRSGDNDESMVTGTAQRVHSYLRSPRIAGAHLDLLRWIHLGHTKETGSFWEKYGSFQGLHDEQDQLVVWADKDQEYQFPAALHNGYKRIDVPLGHYFPVFQFEQTAEILVDWAGGTHVNNIS</sequence>
<dbReference type="Gene3D" id="3.40.50.1820">
    <property type="entry name" value="alpha/beta hydrolase"/>
    <property type="match status" value="1"/>
</dbReference>
<dbReference type="Gene3D" id="3.40.50.720">
    <property type="entry name" value="NAD(P)-binding Rossmann-like Domain"/>
    <property type="match status" value="1"/>
</dbReference>
<dbReference type="InterPro" id="IPR013120">
    <property type="entry name" value="FAR_NAD-bd"/>
</dbReference>
<reference evidence="3 4" key="1">
    <citation type="submission" date="2018-06" db="EMBL/GenBank/DDBJ databases">
        <title>Isolation of heavy metals resistant Paenibacillus silvae NC2 from Gold-Copper mine in ZiJin, China.</title>
        <authorList>
            <person name="Xu J."/>
            <person name="Mazhar H.S."/>
            <person name="Rensing C."/>
        </authorList>
    </citation>
    <scope>NUCLEOTIDE SEQUENCE [LARGE SCALE GENOMIC DNA]</scope>
    <source>
        <strain evidence="3 4">NC2</strain>
    </source>
</reference>
<dbReference type="PANTHER" id="PTHR48079">
    <property type="entry name" value="PROTEIN YEEZ"/>
    <property type="match status" value="1"/>
</dbReference>
<evidence type="ECO:0000259" key="2">
    <source>
        <dbReference type="Pfam" id="PF12697"/>
    </source>
</evidence>
<name>A0A2W6NCX9_9BACL</name>